<dbReference type="CDD" id="cd12148">
    <property type="entry name" value="fungal_TF_MHR"/>
    <property type="match status" value="1"/>
</dbReference>
<protein>
    <recommendedName>
        <fullName evidence="6">Zn(2)-C6 fungal-type domain-containing protein</fullName>
    </recommendedName>
</protein>
<comment type="caution">
    <text evidence="7">The sequence shown here is derived from an EMBL/GenBank/DDBJ whole genome shotgun (WGS) entry which is preliminary data.</text>
</comment>
<feature type="region of interest" description="Disordered" evidence="5">
    <location>
        <begin position="1"/>
        <end position="208"/>
    </location>
</feature>
<evidence type="ECO:0000256" key="1">
    <source>
        <dbReference type="ARBA" id="ARBA00023015"/>
    </source>
</evidence>
<feature type="compositionally biased region" description="Basic and acidic residues" evidence="5">
    <location>
        <begin position="548"/>
        <end position="561"/>
    </location>
</feature>
<dbReference type="GO" id="GO:0008270">
    <property type="term" value="F:zinc ion binding"/>
    <property type="evidence" value="ECO:0007669"/>
    <property type="project" value="InterPro"/>
</dbReference>
<evidence type="ECO:0000313" key="8">
    <source>
        <dbReference type="Proteomes" id="UP001358417"/>
    </source>
</evidence>
<dbReference type="Gene3D" id="4.10.240.10">
    <property type="entry name" value="Zn(2)-C6 fungal-type DNA-binding domain"/>
    <property type="match status" value="1"/>
</dbReference>
<dbReference type="AlphaFoldDB" id="A0AAV9NWR6"/>
<evidence type="ECO:0000313" key="7">
    <source>
        <dbReference type="EMBL" id="KAK5065385.1"/>
    </source>
</evidence>
<proteinExistence type="predicted"/>
<feature type="domain" description="Zn(2)-C6 fungal-type" evidence="6">
    <location>
        <begin position="219"/>
        <end position="249"/>
    </location>
</feature>
<feature type="compositionally biased region" description="Pro residues" evidence="5">
    <location>
        <begin position="38"/>
        <end position="51"/>
    </location>
</feature>
<evidence type="ECO:0000259" key="6">
    <source>
        <dbReference type="PROSITE" id="PS50048"/>
    </source>
</evidence>
<dbReference type="SUPFAM" id="SSF57701">
    <property type="entry name" value="Zn2/Cys6 DNA-binding domain"/>
    <property type="match status" value="1"/>
</dbReference>
<dbReference type="PANTHER" id="PTHR47785">
    <property type="entry name" value="ZN(II)2CYS6 TRANSCRIPTION FACTOR (EUROFUNG)-RELATED-RELATED"/>
    <property type="match status" value="1"/>
</dbReference>
<sequence>MEAIGDVELKYERSNPYGPPPHHNAHRMPPTETQPLHSYPPPQSTSMPPPGQGWTPNPSPYSGEPSEHRPHPSENAHQPSYPPPPPPYPPSGRETPGYPPPQADPGYGRPGSVSGPTRSPAESHHPQYHPPSSNPHEHPYYPPSADYRQRHAYSGPEAQPNGTHQQPLHVVTAHEMMPGQPPSQSSHYGPPSAGPPSSAPYYYSEFGGQRRKPVRAAQACDSCRQRKAKCDEGRPECQHCKENGLKCSYREIPPQKSEKQVLAITAQLDSLSDNVKSIADAGRAQNAKIDAILNFLSRSQPEAFAGLEMGTPEERKENVVRSQEKTASASQAIPFSREDSSDVRTTPHMAGHSALSDFISRNGDETGGDGLSMPSKHTTAAQYLLQWPSIAALTPPGISPTYAMEEERERGLLRLYGCGEGEDKGDGHEGAPSPSGSSSSDGRRLDEETSSSPHGVWGVGQLHAPGMPNQGHPAREHPGGVSPHGGLMLDSDAVDRYFRSFMEHIHILHPFLEPKVLRNMIHTFKRKYSWDYRATQPAGVVGAKRKRENTESPRSVEDHNTPSHLGSRTHTKAYNPGISAPMIEHSIANAIVLLVIALGKVTAHRDPLPGAAATTNMRTSTPHSNMYSDLPMPMSAPTSPFNNQVGLNGVSHLGASSPANPQGKNMDVIPGLAYFAKAADIIGEHPGGSDVSHIQAYLLAGLYMGQLARILPSFFYIQKACVATQILIESTAYVQNTMKPSRRNLINFAFWSCLQLESDIAAEFHLPVSDISKHERAQTISYPTNATLGPIPESNTSDDILKYYSFQVNLRKTMNSIHASLYREKKNTNTRSSDSVMHALDGMFEEVRTDTWRKAGLDWDDNDHESPNINLARLRGKYYGAKYIIWRPALQYALLLAAGMKKEPSSESPSGNGEHSEFTSPAMENAYPPNRSWKEVPGLDQNLLEGARKCVQAAIRSTTVFDAVPRRLVVTNIFGTLHAQWGNMLVLYATYTSKHASLSSLVNVEILKKLHDRTVRILRDHEAISPVLAKDLKILEYVRRKVFPPTSSSYAPASTASSFSSR</sequence>
<dbReference type="InterPro" id="IPR001138">
    <property type="entry name" value="Zn2Cys6_DnaBD"/>
</dbReference>
<dbReference type="PROSITE" id="PS00463">
    <property type="entry name" value="ZN2_CY6_FUNGAL_1"/>
    <property type="match status" value="1"/>
</dbReference>
<keyword evidence="1" id="KW-0805">Transcription regulation</keyword>
<keyword evidence="2" id="KW-0238">DNA-binding</keyword>
<dbReference type="EMBL" id="JAVRRD010000001">
    <property type="protein sequence ID" value="KAK5065385.1"/>
    <property type="molecule type" value="Genomic_DNA"/>
</dbReference>
<feature type="region of interest" description="Disordered" evidence="5">
    <location>
        <begin position="322"/>
        <end position="375"/>
    </location>
</feature>
<evidence type="ECO:0000256" key="5">
    <source>
        <dbReference type="SAM" id="MobiDB-lite"/>
    </source>
</evidence>
<dbReference type="CDD" id="cd00067">
    <property type="entry name" value="GAL4"/>
    <property type="match status" value="1"/>
</dbReference>
<accession>A0AAV9NWR6</accession>
<dbReference type="GO" id="GO:0000981">
    <property type="term" value="F:DNA-binding transcription factor activity, RNA polymerase II-specific"/>
    <property type="evidence" value="ECO:0007669"/>
    <property type="project" value="InterPro"/>
</dbReference>
<feature type="compositionally biased region" description="Pro residues" evidence="5">
    <location>
        <begin position="80"/>
        <end position="90"/>
    </location>
</feature>
<dbReference type="PANTHER" id="PTHR47785:SF4">
    <property type="entry name" value="ZN(II)2CYS6 TRANSCRIPTION FACTOR (EUROFUNG)"/>
    <property type="match status" value="1"/>
</dbReference>
<dbReference type="Proteomes" id="UP001358417">
    <property type="component" value="Unassembled WGS sequence"/>
</dbReference>
<dbReference type="SMART" id="SM00066">
    <property type="entry name" value="GAL4"/>
    <property type="match status" value="1"/>
</dbReference>
<feature type="compositionally biased region" description="Low complexity" evidence="5">
    <location>
        <begin position="430"/>
        <end position="440"/>
    </location>
</feature>
<dbReference type="GeneID" id="89969445"/>
<feature type="compositionally biased region" description="Basic and acidic residues" evidence="5">
    <location>
        <begin position="65"/>
        <end position="74"/>
    </location>
</feature>
<keyword evidence="8" id="KW-1185">Reference proteome</keyword>
<feature type="region of interest" description="Disordered" evidence="5">
    <location>
        <begin position="417"/>
        <end position="487"/>
    </location>
</feature>
<gene>
    <name evidence="7" type="ORF">LTR84_001223</name>
</gene>
<dbReference type="RefSeq" id="XP_064712709.1">
    <property type="nucleotide sequence ID" value="XM_064844849.1"/>
</dbReference>
<reference evidence="7 8" key="1">
    <citation type="submission" date="2023-08" db="EMBL/GenBank/DDBJ databases">
        <title>Black Yeasts Isolated from many extreme environments.</title>
        <authorList>
            <person name="Coleine C."/>
            <person name="Stajich J.E."/>
            <person name="Selbmann L."/>
        </authorList>
    </citation>
    <scope>NUCLEOTIDE SEQUENCE [LARGE SCALE GENOMIC DNA]</scope>
    <source>
        <strain evidence="7 8">CCFEE 5792</strain>
    </source>
</reference>
<feature type="region of interest" description="Disordered" evidence="5">
    <location>
        <begin position="540"/>
        <end position="573"/>
    </location>
</feature>
<keyword evidence="4" id="KW-0539">Nucleus</keyword>
<dbReference type="InterPro" id="IPR053181">
    <property type="entry name" value="EcdB-like_regulator"/>
</dbReference>
<evidence type="ECO:0000256" key="4">
    <source>
        <dbReference type="ARBA" id="ARBA00023242"/>
    </source>
</evidence>
<name>A0AAV9NWR6_9EURO</name>
<keyword evidence="3" id="KW-0804">Transcription</keyword>
<feature type="region of interest" description="Disordered" evidence="5">
    <location>
        <begin position="903"/>
        <end position="931"/>
    </location>
</feature>
<dbReference type="InterPro" id="IPR036864">
    <property type="entry name" value="Zn2-C6_fun-type_DNA-bd_sf"/>
</dbReference>
<dbReference type="GO" id="GO:0003677">
    <property type="term" value="F:DNA binding"/>
    <property type="evidence" value="ECO:0007669"/>
    <property type="project" value="UniProtKB-KW"/>
</dbReference>
<evidence type="ECO:0000256" key="2">
    <source>
        <dbReference type="ARBA" id="ARBA00023125"/>
    </source>
</evidence>
<dbReference type="PROSITE" id="PS50048">
    <property type="entry name" value="ZN2_CY6_FUNGAL_2"/>
    <property type="match status" value="1"/>
</dbReference>
<organism evidence="7 8">
    <name type="scientific">Exophiala bonariae</name>
    <dbReference type="NCBI Taxonomy" id="1690606"/>
    <lineage>
        <taxon>Eukaryota</taxon>
        <taxon>Fungi</taxon>
        <taxon>Dikarya</taxon>
        <taxon>Ascomycota</taxon>
        <taxon>Pezizomycotina</taxon>
        <taxon>Eurotiomycetes</taxon>
        <taxon>Chaetothyriomycetidae</taxon>
        <taxon>Chaetothyriales</taxon>
        <taxon>Herpotrichiellaceae</taxon>
        <taxon>Exophiala</taxon>
    </lineage>
</organism>
<evidence type="ECO:0000256" key="3">
    <source>
        <dbReference type="ARBA" id="ARBA00023163"/>
    </source>
</evidence>
<dbReference type="Pfam" id="PF00172">
    <property type="entry name" value="Zn_clus"/>
    <property type="match status" value="1"/>
</dbReference>